<gene>
    <name evidence="2" type="ORF">AFUS01_LOCUS39464</name>
</gene>
<keyword evidence="1" id="KW-1133">Transmembrane helix</keyword>
<keyword evidence="1" id="KW-0472">Membrane</keyword>
<proteinExistence type="predicted"/>
<comment type="caution">
    <text evidence="2">The sequence shown here is derived from an EMBL/GenBank/DDBJ whole genome shotgun (WGS) entry which is preliminary data.</text>
</comment>
<organism evidence="2 3">
    <name type="scientific">Allacma fusca</name>
    <dbReference type="NCBI Taxonomy" id="39272"/>
    <lineage>
        <taxon>Eukaryota</taxon>
        <taxon>Metazoa</taxon>
        <taxon>Ecdysozoa</taxon>
        <taxon>Arthropoda</taxon>
        <taxon>Hexapoda</taxon>
        <taxon>Collembola</taxon>
        <taxon>Symphypleona</taxon>
        <taxon>Sminthuridae</taxon>
        <taxon>Allacma</taxon>
    </lineage>
</organism>
<dbReference type="Proteomes" id="UP000708208">
    <property type="component" value="Unassembled WGS sequence"/>
</dbReference>
<reference evidence="2" key="1">
    <citation type="submission" date="2021-06" db="EMBL/GenBank/DDBJ databases">
        <authorList>
            <person name="Hodson N. C."/>
            <person name="Mongue J. A."/>
            <person name="Jaron S. K."/>
        </authorList>
    </citation>
    <scope>NUCLEOTIDE SEQUENCE</scope>
</reference>
<feature type="non-terminal residue" evidence="2">
    <location>
        <position position="1"/>
    </location>
</feature>
<evidence type="ECO:0000313" key="3">
    <source>
        <dbReference type="Proteomes" id="UP000708208"/>
    </source>
</evidence>
<accession>A0A8J2PMZ2</accession>
<protein>
    <submittedName>
        <fullName evidence="2">Uncharacterized protein</fullName>
    </submittedName>
</protein>
<dbReference type="AlphaFoldDB" id="A0A8J2PMZ2"/>
<keyword evidence="1" id="KW-0812">Transmembrane</keyword>
<feature type="transmembrane region" description="Helical" evidence="1">
    <location>
        <begin position="92"/>
        <end position="112"/>
    </location>
</feature>
<name>A0A8J2PMZ2_9HEXA</name>
<dbReference type="EMBL" id="CAJVCH010552231">
    <property type="protein sequence ID" value="CAG7829605.1"/>
    <property type="molecule type" value="Genomic_DNA"/>
</dbReference>
<evidence type="ECO:0000313" key="2">
    <source>
        <dbReference type="EMBL" id="CAG7829605.1"/>
    </source>
</evidence>
<evidence type="ECO:0000256" key="1">
    <source>
        <dbReference type="SAM" id="Phobius"/>
    </source>
</evidence>
<keyword evidence="3" id="KW-1185">Reference proteome</keyword>
<sequence length="167" mass="18846">GKSTIVETPVVVILKKYSKLTEPISIQAGWLQNTGHFEKWLQQVIDIVKSDGIHWLKRLRKIGLTDNLGYQAVKMTDEAMVTKTRPFTLEHISLGFLAMAIGIGLAISVFVWEIFEKHLFFEFLCHWLGTSALTRLPDAPVLVMGLKDCGCTRSHPESYNQEGTETE</sequence>